<proteinExistence type="predicted"/>
<keyword evidence="3" id="KW-1185">Reference proteome</keyword>
<evidence type="ECO:0008006" key="4">
    <source>
        <dbReference type="Google" id="ProtNLM"/>
    </source>
</evidence>
<reference evidence="3" key="1">
    <citation type="journal article" date="2019" name="Int. J. Syst. Evol. Microbiol.">
        <title>The Global Catalogue of Microorganisms (GCM) 10K type strain sequencing project: providing services to taxonomists for standard genome sequencing and annotation.</title>
        <authorList>
            <consortium name="The Broad Institute Genomics Platform"/>
            <consortium name="The Broad Institute Genome Sequencing Center for Infectious Disease"/>
            <person name="Wu L."/>
            <person name="Ma J."/>
        </authorList>
    </citation>
    <scope>NUCLEOTIDE SEQUENCE [LARGE SCALE GENOMIC DNA]</scope>
    <source>
        <strain evidence="3">NBRC 108894</strain>
    </source>
</reference>
<dbReference type="RefSeq" id="WP_284253423.1">
    <property type="nucleotide sequence ID" value="NZ_BAAAQO010000002.1"/>
</dbReference>
<comment type="caution">
    <text evidence="2">The sequence shown here is derived from an EMBL/GenBank/DDBJ whole genome shotgun (WGS) entry which is preliminary data.</text>
</comment>
<organism evidence="2 3">
    <name type="scientific">Pseudolysinimonas kribbensis</name>
    <dbReference type="NCBI Taxonomy" id="433641"/>
    <lineage>
        <taxon>Bacteria</taxon>
        <taxon>Bacillati</taxon>
        <taxon>Actinomycetota</taxon>
        <taxon>Actinomycetes</taxon>
        <taxon>Micrococcales</taxon>
        <taxon>Microbacteriaceae</taxon>
        <taxon>Pseudolysinimonas</taxon>
    </lineage>
</organism>
<sequence>MTDACFVATGVALLMPADSAPELAVLLGDTRAPDGVVVALRGHRLSFVRMRHGPLAHGVVEPYRQREVWDQGLSGTLEITEHTHGVARLGDAGRLFGSGDVTVLIPRDAEGGMHRELTIPSGPIGRARRMLMRRGDGDIDPVYEVVEELEDPGWVCRICGRLSPDPEPHTSAHGVPGHLRAGALPGEPLDETRTYAVG</sequence>
<dbReference type="EMBL" id="BSVB01000001">
    <property type="protein sequence ID" value="GMA94513.1"/>
    <property type="molecule type" value="Genomic_DNA"/>
</dbReference>
<evidence type="ECO:0000313" key="2">
    <source>
        <dbReference type="EMBL" id="GMA94513.1"/>
    </source>
</evidence>
<feature type="region of interest" description="Disordered" evidence="1">
    <location>
        <begin position="167"/>
        <end position="198"/>
    </location>
</feature>
<gene>
    <name evidence="2" type="ORF">GCM10025881_13370</name>
</gene>
<evidence type="ECO:0000313" key="3">
    <source>
        <dbReference type="Proteomes" id="UP001157034"/>
    </source>
</evidence>
<name>A0ABQ6K1N4_9MICO</name>
<dbReference type="Proteomes" id="UP001157034">
    <property type="component" value="Unassembled WGS sequence"/>
</dbReference>
<protein>
    <recommendedName>
        <fullName evidence="4">C2H2-type domain-containing protein</fullName>
    </recommendedName>
</protein>
<accession>A0ABQ6K1N4</accession>
<evidence type="ECO:0000256" key="1">
    <source>
        <dbReference type="SAM" id="MobiDB-lite"/>
    </source>
</evidence>